<dbReference type="InterPro" id="IPR039808">
    <property type="entry name" value="Cadherin"/>
</dbReference>
<dbReference type="InterPro" id="IPR018511">
    <property type="entry name" value="Hemolysin-typ_Ca-bd_CS"/>
</dbReference>
<dbReference type="Pfam" id="PF17892">
    <property type="entry name" value="Cadherin_5"/>
    <property type="match status" value="2"/>
</dbReference>
<evidence type="ECO:0000256" key="4">
    <source>
        <dbReference type="ARBA" id="ARBA00023136"/>
    </source>
</evidence>
<dbReference type="InterPro" id="IPR015919">
    <property type="entry name" value="Cadherin-like_sf"/>
</dbReference>
<dbReference type="PANTHER" id="PTHR24027">
    <property type="entry name" value="CADHERIN-23"/>
    <property type="match status" value="1"/>
</dbReference>
<dbReference type="PROSITE" id="PS00330">
    <property type="entry name" value="HEMOLYSIN_CALCIUM"/>
    <property type="match status" value="1"/>
</dbReference>
<dbReference type="Pfam" id="PF00354">
    <property type="entry name" value="Pentaxin"/>
    <property type="match status" value="1"/>
</dbReference>
<dbReference type="GO" id="GO:0045296">
    <property type="term" value="F:cadherin binding"/>
    <property type="evidence" value="ECO:0007669"/>
    <property type="project" value="TreeGrafter"/>
</dbReference>
<dbReference type="EMBL" id="JOJP01000001">
    <property type="protein sequence ID" value="KEI70359.1"/>
    <property type="molecule type" value="Genomic_DNA"/>
</dbReference>
<dbReference type="Pfam" id="PF13385">
    <property type="entry name" value="Laminin_G_3"/>
    <property type="match status" value="1"/>
</dbReference>
<dbReference type="Gene3D" id="2.150.10.10">
    <property type="entry name" value="Serralysin-like metalloprotease, C-terminal"/>
    <property type="match status" value="4"/>
</dbReference>
<dbReference type="CDD" id="cd11304">
    <property type="entry name" value="Cadherin_repeat"/>
    <property type="match status" value="1"/>
</dbReference>
<protein>
    <recommendedName>
        <fullName evidence="5">Cadherin domain-containing protein</fullName>
    </recommendedName>
</protein>
<evidence type="ECO:0000256" key="1">
    <source>
        <dbReference type="ARBA" id="ARBA00004370"/>
    </source>
</evidence>
<reference evidence="6 7" key="1">
    <citation type="submission" date="2014-06" db="EMBL/GenBank/DDBJ databases">
        <title>Whole Genome Sequences of Three Symbiotic Endozoicomonas Bacteria.</title>
        <authorList>
            <person name="Neave M.J."/>
            <person name="Apprill A."/>
            <person name="Voolstra C.R."/>
        </authorList>
    </citation>
    <scope>NUCLEOTIDE SEQUENCE [LARGE SCALE GENOMIC DNA]</scope>
    <source>
        <strain evidence="6 7">DSM 22380</strain>
    </source>
</reference>
<dbReference type="InterPro" id="IPR013320">
    <property type="entry name" value="ConA-like_dom_sf"/>
</dbReference>
<organism evidence="6 7">
    <name type="scientific">Endozoicomonas elysicola</name>
    <dbReference type="NCBI Taxonomy" id="305900"/>
    <lineage>
        <taxon>Bacteria</taxon>
        <taxon>Pseudomonadati</taxon>
        <taxon>Pseudomonadota</taxon>
        <taxon>Gammaproteobacteria</taxon>
        <taxon>Oceanospirillales</taxon>
        <taxon>Endozoicomonadaceae</taxon>
        <taxon>Endozoicomonas</taxon>
    </lineage>
</organism>
<dbReference type="Gene3D" id="2.60.120.200">
    <property type="match status" value="2"/>
</dbReference>
<dbReference type="SMART" id="SM00112">
    <property type="entry name" value="CA"/>
    <property type="match status" value="1"/>
</dbReference>
<dbReference type="GO" id="GO:0008013">
    <property type="term" value="F:beta-catenin binding"/>
    <property type="evidence" value="ECO:0007669"/>
    <property type="project" value="TreeGrafter"/>
</dbReference>
<comment type="subcellular location">
    <subcellularLocation>
        <location evidence="1">Membrane</location>
    </subcellularLocation>
</comment>
<dbReference type="InterPro" id="IPR001343">
    <property type="entry name" value="Hemolysn_Ca-bd"/>
</dbReference>
<feature type="domain" description="Cadherin" evidence="5">
    <location>
        <begin position="1568"/>
        <end position="1661"/>
    </location>
</feature>
<dbReference type="GO" id="GO:0016477">
    <property type="term" value="P:cell migration"/>
    <property type="evidence" value="ECO:0007669"/>
    <property type="project" value="TreeGrafter"/>
</dbReference>
<evidence type="ECO:0000313" key="7">
    <source>
        <dbReference type="Proteomes" id="UP000027997"/>
    </source>
</evidence>
<comment type="caution">
    <text evidence="6">The sequence shown here is derived from an EMBL/GenBank/DDBJ whole genome shotgun (WGS) entry which is preliminary data.</text>
</comment>
<dbReference type="PRINTS" id="PR00313">
    <property type="entry name" value="CABNDNGRPT"/>
</dbReference>
<dbReference type="SUPFAM" id="SSF49899">
    <property type="entry name" value="Concanavalin A-like lectins/glucanases"/>
    <property type="match status" value="2"/>
</dbReference>
<dbReference type="GO" id="GO:0005509">
    <property type="term" value="F:calcium ion binding"/>
    <property type="evidence" value="ECO:0007669"/>
    <property type="project" value="InterPro"/>
</dbReference>
<dbReference type="PRINTS" id="PR00895">
    <property type="entry name" value="PENTAXIN"/>
</dbReference>
<evidence type="ECO:0000259" key="5">
    <source>
        <dbReference type="PROSITE" id="PS50268"/>
    </source>
</evidence>
<keyword evidence="4" id="KW-0472">Membrane</keyword>
<dbReference type="NCBIfam" id="NF012211">
    <property type="entry name" value="tand_rpt_95"/>
    <property type="match status" value="2"/>
</dbReference>
<evidence type="ECO:0000313" key="6">
    <source>
        <dbReference type="EMBL" id="KEI70359.1"/>
    </source>
</evidence>
<sequence>MDTSSGNNRHTIDNPESIQTLDFKSDNNQQDVLDVSQLLPDSGVNASNLKQFVKITGSGVFVDSSGSGQFSVDSQVARFASGGPALNAMVAVQVADTSIIHFDHTVNADDPLSDSPAIDSFDQGDSNEIRGTHQSDMLTGSSSADVMHGSWGDDVLEGGAGNDVYIGGAGSDRYVLTDTGSVETLDFKSTRFEKDVLDVSQLLPEGADANNLLSYLSITEEGVFLDTAGNGDFSEENQVARFTEDSVFSRNEILIDIGDNVRVVFNIFAQAGVQLQDGDAFQASDVLASRTQKYNPRGQDYESDSGPGADASTAFIRSKAGELFNFRLDQHQVEEAHGSDGGEILDAAQVVLSSDEKDDNVADHKLWMYGRDGGDTLQGNADGVMLDGGRGNDRIVAGGGRNMLIGGEGRDEFVLNLETTTGDDLRSDLLYDFTSLEGHRDLIDLQTVLPENVVAENIHAFVKVTDAGVFVDVNGGGQFDASNQLARFGERSDIDNLVRFRLPDGQEIEFNREDALSEQVGTRSGEQLRGGEGGDVLIGLAGDDVLDGDALTNDESADHLYGGRGNDTLIVDGLDLAQGTVEGGDGFDTAKIQGDTGESLSLNLQAAGIERAFGGFSDDVLDGSSYTGPDGFNKNSGAYEENNAQRIELFGKYGNDTLKGGIANDYLDGGYDDDVIAGGAGRDFMVGGSGNDTFVLSDDGEIDTIWDFKSTADQHDVLDLSAFLPSSTSLDDLSSHVHIDNKFVYFDPEGNSQFNYSNAVAKFGGASVVDEPVKISLGDGRVFSKEAGWSSDVVSTQNDGAFIITSELLIANSSLSSASNVSVTNLSSDSGQLTDNGDGTWTLMPNADFNGQLSLDYQVIETTMEADQLLFSTDFANFSSATAGASVLEANTGWQTSNPSGNVELHYETVYGGSDGSNRVIEVEAAVGDNNLYRNISTEAGRSYELNFDFSARQGVVSSGIDVYWGGEKISGLDGSSGQFNWQNQTLTLTGDGSEKRLEFRATSNEGAGGLLDNIQLTQVGIEVESDPVETSVMVSANTQWSVDGAHIIADGSEDQVLRFTESDLLSSSGESNGQSEVSNVRYEGSDGSLLEVAHIEFGSGTDGRIELDQRLSEYDAFSIEFEYTSTGAHSGGIDNVVSAQVPSSDNMLNIYIQNHDGSLHLDLGGTGIDFDGLNIQDGGMHTITMTWDSQNGAINVFDNGILIESNTFKQGLTVPSGGWVMVGQEQDSYGGSLDSTQSVTNTRIGYVAMSYDAVSQGLVESGISIVDGSSELAFDLRARNGEVVDTTNNFSVSTTGDVDAVHEYFEFTPVDDFAGNVSLSYDVSDGGSTVSSNGILSFAPENDGPELQVHSLSNHIYAAYSFTDLSDISGNGHGLAYSGSASVGTGRNGDSSAFEMNGTSGAAEISDLTTGGAMTVTAWAKFDSFDQSWSRVFDFGDGAANNNILVGHVGQTNALGFHLHDGQGGAPELNVENFFEAGQWVHVAVSIDSEGVMRAYKNGVLAGEAQGYVPTEEVRSGNYIGKSHWDVDGHLDGSIDDFVIFDGALTSEQILQIYEAGSVDNVVDSVFSVPEGSSNGTAVGQATASDIDDADSLTFSLSDDAGGRFTIDPSTGEITVANGALLDFETSGSHDLTIQVSDGSLTSSQQITVHVSDANEAPVVNAPIDLGVMTSVDNMIITKAMLLANVSDENGDDLSILNLSSSNGSIADNGNDSWTFTPGGDFTGAASLDFDVSDGQAVSASQATLNVNQVISEDNFNTGSDGWNQSTSTSGNFNTGNMLGRFGGTEGNEAVYKTFAVPEGASEVTLKFTLYEIDSWDGEQFQMFVDGQQYHARSYSHGSNAPGVEVIADDQGNTIGQIEHGQGGHVGFYGWVDQAHTYSMTIPVSSDQSSLKIGFGSTLNQALNDESWGIDNLVLSISQYAPESSDNSLIIQGGSIYHFSVADFEFSDSDAGDALQSIIITSLPQNGSLMLNGTAVTANQGIAVTDIGNLTFEYGDDSVSPTGFGFTVSDGQHVSNEHQFSISQGTQVQSEDLNSYSAGDVDGQNGWSVQKFNTSSSITVNDTAGHDGGKAMVFNSSGPGVGASATLPDSDVGILPDFNVTSSFALEVDIKKNYWGSVFGVGADGNNDGQITAKGSNSEQGLKFSFGSYNNSAMYITLADGTTVTTSAGNGSGWLRFRWEVDIAANDGQGQGSLMFKSLTDGAAEWTALPELTGLNLGLDPESSDASNPANWDGFFLHFEGAGSGLDGLRVETTSLSGTVDSDIVQGTSEADQLMGSLGDDTLLGDGGGDIIFGGAGDDVMTGGDGSDTFSWQLSDVGSAQNPAEDMIADFHAGQGGDVLDISDLITEEESAVEDLLALNFEDGSTIIGIKSSETGDVTQKIKLDGVDLSNYGGGSTDIEIINNLIDDGNLQV</sequence>
<dbReference type="eggNOG" id="COG0726">
    <property type="taxonomic scope" value="Bacteria"/>
</dbReference>
<dbReference type="NCBIfam" id="TIGR03661">
    <property type="entry name" value="T1SS_VCA0849"/>
    <property type="match status" value="2"/>
</dbReference>
<keyword evidence="3" id="KW-0106">Calcium</keyword>
<evidence type="ECO:0000256" key="3">
    <source>
        <dbReference type="ARBA" id="ARBA00022837"/>
    </source>
</evidence>
<dbReference type="GO" id="GO:0016342">
    <property type="term" value="C:catenin complex"/>
    <property type="evidence" value="ECO:0007669"/>
    <property type="project" value="TreeGrafter"/>
</dbReference>
<evidence type="ECO:0000256" key="2">
    <source>
        <dbReference type="ARBA" id="ARBA00022737"/>
    </source>
</evidence>
<accession>A0A081K883</accession>
<dbReference type="eggNOG" id="COG2931">
    <property type="taxonomic scope" value="Bacteria"/>
</dbReference>
<name>A0A081K883_9GAMM</name>
<dbReference type="SUPFAM" id="SSF51120">
    <property type="entry name" value="beta-Roll"/>
    <property type="match status" value="5"/>
</dbReference>
<proteinExistence type="predicted"/>
<gene>
    <name evidence="6" type="ORF">GV64_06120</name>
</gene>
<dbReference type="SUPFAM" id="SSF49313">
    <property type="entry name" value="Cadherin-like"/>
    <property type="match status" value="1"/>
</dbReference>
<dbReference type="PROSITE" id="PS50268">
    <property type="entry name" value="CADHERIN_2"/>
    <property type="match status" value="1"/>
</dbReference>
<dbReference type="GO" id="GO:0007156">
    <property type="term" value="P:homophilic cell adhesion via plasma membrane adhesion molecules"/>
    <property type="evidence" value="ECO:0007669"/>
    <property type="project" value="InterPro"/>
</dbReference>
<keyword evidence="7" id="KW-1185">Reference proteome</keyword>
<dbReference type="eggNOG" id="COG3595">
    <property type="taxonomic scope" value="Bacteria"/>
</dbReference>
<dbReference type="InterPro" id="IPR019960">
    <property type="entry name" value="T1SS_VCA0849"/>
</dbReference>
<keyword evidence="2" id="KW-0677">Repeat</keyword>
<dbReference type="InterPro" id="IPR002126">
    <property type="entry name" value="Cadherin-like_dom"/>
</dbReference>
<dbReference type="STRING" id="305900.GV64_06120"/>
<dbReference type="InterPro" id="IPR041690">
    <property type="entry name" value="Cadherin_5"/>
</dbReference>
<dbReference type="SMART" id="SM00159">
    <property type="entry name" value="PTX"/>
    <property type="match status" value="1"/>
</dbReference>
<dbReference type="InterPro" id="IPR011049">
    <property type="entry name" value="Serralysin-like_metalloprot_C"/>
</dbReference>
<dbReference type="eggNOG" id="COG2911">
    <property type="taxonomic scope" value="Bacteria"/>
</dbReference>
<dbReference type="Pfam" id="PF00028">
    <property type="entry name" value="Cadherin"/>
    <property type="match status" value="1"/>
</dbReference>
<dbReference type="Pfam" id="PF00353">
    <property type="entry name" value="HemolysinCabind"/>
    <property type="match status" value="6"/>
</dbReference>
<dbReference type="eggNOG" id="COG3533">
    <property type="taxonomic scope" value="Bacteria"/>
</dbReference>
<dbReference type="Gene3D" id="2.60.40.60">
    <property type="entry name" value="Cadherins"/>
    <property type="match status" value="1"/>
</dbReference>
<dbReference type="Proteomes" id="UP000027997">
    <property type="component" value="Unassembled WGS sequence"/>
</dbReference>
<dbReference type="RefSeq" id="WP_034844070.1">
    <property type="nucleotide sequence ID" value="NZ_JOJP01000001.1"/>
</dbReference>
<dbReference type="InterPro" id="IPR001759">
    <property type="entry name" value="PTX_dom"/>
</dbReference>
<dbReference type="PANTHER" id="PTHR24027:SF438">
    <property type="entry name" value="CADHERIN 23"/>
    <property type="match status" value="1"/>
</dbReference>